<dbReference type="Proteomes" id="UP000198327">
    <property type="component" value="Unassembled WGS sequence"/>
</dbReference>
<dbReference type="AlphaFoldDB" id="A0A239MC21"/>
<feature type="domain" description="Aminoglycoside phosphotransferase" evidence="1">
    <location>
        <begin position="8"/>
        <end position="176"/>
    </location>
</feature>
<keyword evidence="2" id="KW-0808">Transferase</keyword>
<dbReference type="SUPFAM" id="SSF56112">
    <property type="entry name" value="Protein kinase-like (PK-like)"/>
    <property type="match status" value="1"/>
</dbReference>
<gene>
    <name evidence="2" type="ORF">SAMN05421642_11754</name>
</gene>
<dbReference type="GO" id="GO:0016740">
    <property type="term" value="F:transferase activity"/>
    <property type="evidence" value="ECO:0007669"/>
    <property type="project" value="UniProtKB-KW"/>
</dbReference>
<reference evidence="3" key="1">
    <citation type="submission" date="2017-06" db="EMBL/GenBank/DDBJ databases">
        <authorList>
            <person name="Varghese N."/>
            <person name="Submissions S."/>
        </authorList>
    </citation>
    <scope>NUCLEOTIDE SEQUENCE [LARGE SCALE GENOMIC DNA]</scope>
    <source>
        <strain evidence="3">JCM 23211</strain>
    </source>
</reference>
<sequence length="206" mass="22895">MWSGLLRHRRVVLRRSRRTEASRVWEWNLLQHLHQAGIDVPVLIPAADGRVDVDGWHVYPYIEGTQPRSGDPRLAETVGKVHSATIGWPQRPGFASASDLLTSNMGGDVDLSEMPADLVRAVRDAWRSALRAESLGVVHGDCGPRNAVIDSRGRCVLIDWDEARVDDPLFDLPSTASEQRAVWAWEIATCWTAEPSYAQSLIPLVS</sequence>
<evidence type="ECO:0000313" key="2">
    <source>
        <dbReference type="EMBL" id="SNT40266.1"/>
    </source>
</evidence>
<dbReference type="InterPro" id="IPR011009">
    <property type="entry name" value="Kinase-like_dom_sf"/>
</dbReference>
<organism evidence="2 3">
    <name type="scientific">Rhodococcoides kyotonense</name>
    <dbReference type="NCBI Taxonomy" id="398843"/>
    <lineage>
        <taxon>Bacteria</taxon>
        <taxon>Bacillati</taxon>
        <taxon>Actinomycetota</taxon>
        <taxon>Actinomycetes</taxon>
        <taxon>Mycobacteriales</taxon>
        <taxon>Nocardiaceae</taxon>
        <taxon>Rhodococcoides</taxon>
    </lineage>
</organism>
<dbReference type="Gene3D" id="3.90.1200.10">
    <property type="match status" value="1"/>
</dbReference>
<evidence type="ECO:0000259" key="1">
    <source>
        <dbReference type="Pfam" id="PF01636"/>
    </source>
</evidence>
<protein>
    <submittedName>
        <fullName evidence="2">Phosphotransferase enzyme family protein</fullName>
    </submittedName>
</protein>
<keyword evidence="3" id="KW-1185">Reference proteome</keyword>
<dbReference type="InterPro" id="IPR002575">
    <property type="entry name" value="Aminoglycoside_PTrfase"/>
</dbReference>
<proteinExistence type="predicted"/>
<dbReference type="Pfam" id="PF01636">
    <property type="entry name" value="APH"/>
    <property type="match status" value="1"/>
</dbReference>
<accession>A0A239MC21</accession>
<dbReference type="EMBL" id="FZOW01000017">
    <property type="protein sequence ID" value="SNT40266.1"/>
    <property type="molecule type" value="Genomic_DNA"/>
</dbReference>
<name>A0A239MC21_9NOCA</name>
<evidence type="ECO:0000313" key="3">
    <source>
        <dbReference type="Proteomes" id="UP000198327"/>
    </source>
</evidence>